<evidence type="ECO:0000313" key="1">
    <source>
        <dbReference type="EMBL" id="TEB30447.1"/>
    </source>
</evidence>
<dbReference type="AlphaFoldDB" id="A0A4Y7T8E1"/>
<comment type="caution">
    <text evidence="1">The sequence shown here is derived from an EMBL/GenBank/DDBJ whole genome shotgun (WGS) entry which is preliminary data.</text>
</comment>
<gene>
    <name evidence="1" type="ORF">FA13DRAFT_552077</name>
</gene>
<protein>
    <submittedName>
        <fullName evidence="1">Uncharacterized protein</fullName>
    </submittedName>
</protein>
<dbReference type="EMBL" id="QPFP01000023">
    <property type="protein sequence ID" value="TEB30447.1"/>
    <property type="molecule type" value="Genomic_DNA"/>
</dbReference>
<accession>A0A4Y7T8E1</accession>
<keyword evidence="2" id="KW-1185">Reference proteome</keyword>
<sequence length="105" mass="11577">MNSIAIFQLGCALRLPLELGGMERNLIRFDAKGKGWQKLARWGGLVKKYPRLAEVVQVKTSLSDWKVCSSFLLGCLAKTQDRDLAKVIRGIQGFLEVLEDAGSPG</sequence>
<evidence type="ECO:0000313" key="2">
    <source>
        <dbReference type="Proteomes" id="UP000298030"/>
    </source>
</evidence>
<reference evidence="1 2" key="1">
    <citation type="journal article" date="2019" name="Nat. Ecol. Evol.">
        <title>Megaphylogeny resolves global patterns of mushroom evolution.</title>
        <authorList>
            <person name="Varga T."/>
            <person name="Krizsan K."/>
            <person name="Foldi C."/>
            <person name="Dima B."/>
            <person name="Sanchez-Garcia M."/>
            <person name="Sanchez-Ramirez S."/>
            <person name="Szollosi G.J."/>
            <person name="Szarkandi J.G."/>
            <person name="Papp V."/>
            <person name="Albert L."/>
            <person name="Andreopoulos W."/>
            <person name="Angelini C."/>
            <person name="Antonin V."/>
            <person name="Barry K.W."/>
            <person name="Bougher N.L."/>
            <person name="Buchanan P."/>
            <person name="Buyck B."/>
            <person name="Bense V."/>
            <person name="Catcheside P."/>
            <person name="Chovatia M."/>
            <person name="Cooper J."/>
            <person name="Damon W."/>
            <person name="Desjardin D."/>
            <person name="Finy P."/>
            <person name="Geml J."/>
            <person name="Haridas S."/>
            <person name="Hughes K."/>
            <person name="Justo A."/>
            <person name="Karasinski D."/>
            <person name="Kautmanova I."/>
            <person name="Kiss B."/>
            <person name="Kocsube S."/>
            <person name="Kotiranta H."/>
            <person name="LaButti K.M."/>
            <person name="Lechner B.E."/>
            <person name="Liimatainen K."/>
            <person name="Lipzen A."/>
            <person name="Lukacs Z."/>
            <person name="Mihaltcheva S."/>
            <person name="Morgado L.N."/>
            <person name="Niskanen T."/>
            <person name="Noordeloos M.E."/>
            <person name="Ohm R.A."/>
            <person name="Ortiz-Santana B."/>
            <person name="Ovrebo C."/>
            <person name="Racz N."/>
            <person name="Riley R."/>
            <person name="Savchenko A."/>
            <person name="Shiryaev A."/>
            <person name="Soop K."/>
            <person name="Spirin V."/>
            <person name="Szebenyi C."/>
            <person name="Tomsovsky M."/>
            <person name="Tulloss R.E."/>
            <person name="Uehling J."/>
            <person name="Grigoriev I.V."/>
            <person name="Vagvolgyi C."/>
            <person name="Papp T."/>
            <person name="Martin F.M."/>
            <person name="Miettinen O."/>
            <person name="Hibbett D.S."/>
            <person name="Nagy L.G."/>
        </authorList>
    </citation>
    <scope>NUCLEOTIDE SEQUENCE [LARGE SCALE GENOMIC DNA]</scope>
    <source>
        <strain evidence="1 2">FP101781</strain>
    </source>
</reference>
<proteinExistence type="predicted"/>
<organism evidence="1 2">
    <name type="scientific">Coprinellus micaceus</name>
    <name type="common">Glistening ink-cap mushroom</name>
    <name type="synonym">Coprinus micaceus</name>
    <dbReference type="NCBI Taxonomy" id="71717"/>
    <lineage>
        <taxon>Eukaryota</taxon>
        <taxon>Fungi</taxon>
        <taxon>Dikarya</taxon>
        <taxon>Basidiomycota</taxon>
        <taxon>Agaricomycotina</taxon>
        <taxon>Agaricomycetes</taxon>
        <taxon>Agaricomycetidae</taxon>
        <taxon>Agaricales</taxon>
        <taxon>Agaricineae</taxon>
        <taxon>Psathyrellaceae</taxon>
        <taxon>Coprinellus</taxon>
    </lineage>
</organism>
<name>A0A4Y7T8E1_COPMI</name>
<dbReference type="Proteomes" id="UP000298030">
    <property type="component" value="Unassembled WGS sequence"/>
</dbReference>